<dbReference type="PROSITE" id="PS51257">
    <property type="entry name" value="PROKAR_LIPOPROTEIN"/>
    <property type="match status" value="1"/>
</dbReference>
<feature type="signal peptide" evidence="3">
    <location>
        <begin position="1"/>
        <end position="23"/>
    </location>
</feature>
<feature type="chain" id="PRO_5012603148" evidence="3">
    <location>
        <begin position="24"/>
        <end position="456"/>
    </location>
</feature>
<dbReference type="EMBL" id="CP014136">
    <property type="protein sequence ID" value="ATA21548.1"/>
    <property type="molecule type" value="Genomic_DNA"/>
</dbReference>
<dbReference type="AlphaFoldDB" id="A0A250B5M0"/>
<gene>
    <name evidence="4" type="ORF">AWC35_20585</name>
</gene>
<dbReference type="OrthoDB" id="9770517at2"/>
<evidence type="ECO:0000313" key="4">
    <source>
        <dbReference type="EMBL" id="ATA21548.1"/>
    </source>
</evidence>
<accession>A0A250B5M0</accession>
<dbReference type="PANTHER" id="PTHR30203">
    <property type="entry name" value="OUTER MEMBRANE CATION EFFLUX PROTEIN"/>
    <property type="match status" value="1"/>
</dbReference>
<dbReference type="Proteomes" id="UP000217182">
    <property type="component" value="Chromosome"/>
</dbReference>
<evidence type="ECO:0000313" key="5">
    <source>
        <dbReference type="Proteomes" id="UP000217182"/>
    </source>
</evidence>
<comment type="similarity">
    <text evidence="2">Belongs to the outer membrane factor (OMF) (TC 1.B.17) family.</text>
</comment>
<dbReference type="Gene3D" id="1.20.1600.10">
    <property type="entry name" value="Outer membrane efflux proteins (OEP)"/>
    <property type="match status" value="1"/>
</dbReference>
<keyword evidence="5" id="KW-1185">Reference proteome</keyword>
<dbReference type="RefSeq" id="WP_095848129.1">
    <property type="nucleotide sequence ID" value="NZ_CP014136.1"/>
</dbReference>
<dbReference type="Gene3D" id="2.20.200.10">
    <property type="entry name" value="Outer membrane efflux proteins (OEP)"/>
    <property type="match status" value="1"/>
</dbReference>
<proteinExistence type="inferred from homology"/>
<comment type="subcellular location">
    <subcellularLocation>
        <location evidence="1">Cell outer membrane</location>
        <topology evidence="1">Lipid-anchor</topology>
    </subcellularLocation>
</comment>
<dbReference type="InterPro" id="IPR003423">
    <property type="entry name" value="OMP_efflux"/>
</dbReference>
<dbReference type="KEGG" id="gqu:AWC35_20585"/>
<dbReference type="GO" id="GO:0015562">
    <property type="term" value="F:efflux transmembrane transporter activity"/>
    <property type="evidence" value="ECO:0007669"/>
    <property type="project" value="InterPro"/>
</dbReference>
<sequence length="456" mass="50295">MKKWVPHLGLVAAVMLSAGCGNALRSEYAPPVIDYPAHWRQAGAAGEAVPFSWRDFNDPALIRWLDLVAAKNNDLALAALRVYRAQLNEQLTGIEHQPVVSGTLSASRNRPLDRSLPWSKSSYATVSVSYEADLWGKLARQQDAAIWEREATEQDLDEARLTLLANASSNYWQLAFLNQRIAISQQSIDHANDSLRLVTARFQAGDVSALDRIAAEQNVVNQENSHLALLSERQSALNMQAVLLGAKSGSTVVNPAQLPSGPFPQVNPGIPASVLACRPDIRALELRLREALANVDVQRAQLYPAFSLTGSLGTSSNALIRFLSNPVAAVDAGLTLPFLQWRTMNINVNIARNDYEQRVIDFKQALYAAMADVDNALTLRGQLLKQEQLLSHALGLAQQSESMYEIRYRNGATPINFWLDAQETRRMAQVALDTNRFEQLQNLAQIYLELGGGDCQ</sequence>
<evidence type="ECO:0000256" key="1">
    <source>
        <dbReference type="ARBA" id="ARBA00004459"/>
    </source>
</evidence>
<dbReference type="SUPFAM" id="SSF56954">
    <property type="entry name" value="Outer membrane efflux proteins (OEP)"/>
    <property type="match status" value="1"/>
</dbReference>
<evidence type="ECO:0000256" key="2">
    <source>
        <dbReference type="ARBA" id="ARBA00007613"/>
    </source>
</evidence>
<dbReference type="Pfam" id="PF02321">
    <property type="entry name" value="OEP"/>
    <property type="match status" value="2"/>
</dbReference>
<name>A0A250B5M0_9GAMM</name>
<dbReference type="PANTHER" id="PTHR30203:SF32">
    <property type="entry name" value="CATION EFFLUX SYSTEM PROTEIN CUSC"/>
    <property type="match status" value="1"/>
</dbReference>
<organism evidence="4 5">
    <name type="scientific">Gibbsiella quercinecans</name>
    <dbReference type="NCBI Taxonomy" id="929813"/>
    <lineage>
        <taxon>Bacteria</taxon>
        <taxon>Pseudomonadati</taxon>
        <taxon>Pseudomonadota</taxon>
        <taxon>Gammaproteobacteria</taxon>
        <taxon>Enterobacterales</taxon>
        <taxon>Yersiniaceae</taxon>
        <taxon>Gibbsiella</taxon>
    </lineage>
</organism>
<evidence type="ECO:0000256" key="3">
    <source>
        <dbReference type="SAM" id="SignalP"/>
    </source>
</evidence>
<protein>
    <submittedName>
        <fullName evidence="4">RND transporter</fullName>
    </submittedName>
</protein>
<keyword evidence="3" id="KW-0732">Signal</keyword>
<reference evidence="4 5" key="1">
    <citation type="submission" date="2016-01" db="EMBL/GenBank/DDBJ databases">
        <authorList>
            <person name="Oliw E.H."/>
        </authorList>
    </citation>
    <scope>NUCLEOTIDE SEQUENCE [LARGE SCALE GENOMIC DNA]</scope>
    <source>
        <strain evidence="4 5">FRB97</strain>
    </source>
</reference>
<dbReference type="InterPro" id="IPR010131">
    <property type="entry name" value="MdtP/NodT-like"/>
</dbReference>